<keyword evidence="3 12" id="KW-0812">Transmembrane</keyword>
<evidence type="ECO:0000256" key="2">
    <source>
        <dbReference type="ARBA" id="ARBA00022448"/>
    </source>
</evidence>
<organism evidence="14 15">
    <name type="scientific">Aplysia californica</name>
    <name type="common">California sea hare</name>
    <dbReference type="NCBI Taxonomy" id="6500"/>
    <lineage>
        <taxon>Eukaryota</taxon>
        <taxon>Metazoa</taxon>
        <taxon>Spiralia</taxon>
        <taxon>Lophotrochozoa</taxon>
        <taxon>Mollusca</taxon>
        <taxon>Gastropoda</taxon>
        <taxon>Heterobranchia</taxon>
        <taxon>Euthyneura</taxon>
        <taxon>Tectipleura</taxon>
        <taxon>Aplysiida</taxon>
        <taxon>Aplysioidea</taxon>
        <taxon>Aplysiidae</taxon>
        <taxon>Aplysia</taxon>
    </lineage>
</organism>
<proteinExistence type="predicted"/>
<feature type="region of interest" description="Disordered" evidence="11">
    <location>
        <begin position="394"/>
        <end position="428"/>
    </location>
</feature>
<evidence type="ECO:0000256" key="3">
    <source>
        <dbReference type="ARBA" id="ARBA00022692"/>
    </source>
</evidence>
<protein>
    <submittedName>
        <fullName evidence="15">Zinc transporter 6</fullName>
    </submittedName>
</protein>
<feature type="transmembrane region" description="Helical" evidence="12">
    <location>
        <begin position="72"/>
        <end position="89"/>
    </location>
</feature>
<evidence type="ECO:0000256" key="8">
    <source>
        <dbReference type="ARBA" id="ARBA00023136"/>
    </source>
</evidence>
<evidence type="ECO:0000256" key="6">
    <source>
        <dbReference type="ARBA" id="ARBA00023034"/>
    </source>
</evidence>
<name>A0ABM0JT86_APLCA</name>
<gene>
    <name evidence="15" type="primary">LOC101855572</name>
</gene>
<comment type="function">
    <text evidence="10">Has probably no intrinsic transporter activity but together with SLC30A5 forms a functional zinc ion:proton antiporter heterodimer, mediating zinc entry into the lumen of organelles along the secretory pathway. As part of that zinc ion:proton antiporter, contributes to zinc ion homeostasis within the early secretory pathway and regulates the activation and folding of enzymes like alkaline phosphatases and enzymes involved in phosphatidylinositol glycan anchor biosynthesis.</text>
</comment>
<dbReference type="InterPro" id="IPR027469">
    <property type="entry name" value="Cation_efflux_TMD_sf"/>
</dbReference>
<evidence type="ECO:0000256" key="1">
    <source>
        <dbReference type="ARBA" id="ARBA00004166"/>
    </source>
</evidence>
<dbReference type="Gene3D" id="1.20.1510.10">
    <property type="entry name" value="Cation efflux protein transmembrane domain"/>
    <property type="match status" value="1"/>
</dbReference>
<evidence type="ECO:0000256" key="12">
    <source>
        <dbReference type="SAM" id="Phobius"/>
    </source>
</evidence>
<evidence type="ECO:0000313" key="14">
    <source>
        <dbReference type="Proteomes" id="UP000694888"/>
    </source>
</evidence>
<feature type="transmembrane region" description="Helical" evidence="12">
    <location>
        <begin position="176"/>
        <end position="193"/>
    </location>
</feature>
<evidence type="ECO:0000313" key="15">
    <source>
        <dbReference type="RefSeq" id="XP_005100948.1"/>
    </source>
</evidence>
<keyword evidence="4" id="KW-0862">Zinc</keyword>
<dbReference type="PANTHER" id="PTHR46531:SF1">
    <property type="entry name" value="ZINC TRANSPORTER 6"/>
    <property type="match status" value="1"/>
</dbReference>
<evidence type="ECO:0000256" key="7">
    <source>
        <dbReference type="ARBA" id="ARBA00023065"/>
    </source>
</evidence>
<dbReference type="SUPFAM" id="SSF161111">
    <property type="entry name" value="Cation efflux protein transmembrane domain-like"/>
    <property type="match status" value="1"/>
</dbReference>
<comment type="subcellular location">
    <subcellularLocation>
        <location evidence="1">Golgi apparatus</location>
        <location evidence="1">trans-Golgi network membrane</location>
        <topology evidence="1">Multi-pass membrane protein</topology>
    </subcellularLocation>
</comment>
<feature type="transmembrane region" description="Helical" evidence="12">
    <location>
        <begin position="139"/>
        <end position="156"/>
    </location>
</feature>
<keyword evidence="5 12" id="KW-1133">Transmembrane helix</keyword>
<evidence type="ECO:0000256" key="10">
    <source>
        <dbReference type="ARBA" id="ARBA00045455"/>
    </source>
</evidence>
<evidence type="ECO:0000256" key="5">
    <source>
        <dbReference type="ARBA" id="ARBA00022989"/>
    </source>
</evidence>
<keyword evidence="6" id="KW-0333">Golgi apparatus</keyword>
<dbReference type="GeneID" id="101855572"/>
<dbReference type="PANTHER" id="PTHR46531">
    <property type="entry name" value="ZINC TRANSPORTER 6"/>
    <property type="match status" value="1"/>
</dbReference>
<evidence type="ECO:0000256" key="9">
    <source>
        <dbReference type="ARBA" id="ARBA00038600"/>
    </source>
</evidence>
<comment type="subunit">
    <text evidence="9">Heterodimer with SLC30A5; form a functional zinc ion transmembrane transporter.</text>
</comment>
<sequence length="428" mass="47325">MASPSTYNVNRMPDLISSSVNVEVGEERKPSQTVYNTSGTIYPFLSGHGRTGLSWLIGEVMKLLQLSEAKKIMSFLVFCSLSTVTLLYWCHSTNSMALTAFSFVMIFDILSLLTCLLTVWVQAQQPTSAFSFGYERFEVLAVFACTMLALLGAFFIMKESVESLLFPPEVHTGRLLVGTCFGLLVHLSVVYTMRNRAFNHVIDASSSSWLQEHVSDMSESLCSVVPGLSKLLLPRINPFALIGFACSLALMITYFLIDTHQYYAADPWAAIAIAFMTFGTMFPMSAYTGKILLQTTPSHILGQLDKVLREASTLDGVLEFRHEHFWTLSFGSLAGCVQVRVRRDADEQLVLAHVYNRLNSLVSRLTIQIFKDDWSRSSTYTAGALSGPTFPGPIGFQGPPRVASPTHSHSHDAPTPPVLPSYRLNPSS</sequence>
<dbReference type="Proteomes" id="UP000694888">
    <property type="component" value="Unplaced"/>
</dbReference>
<reference evidence="15" key="1">
    <citation type="submission" date="2025-08" db="UniProtKB">
        <authorList>
            <consortium name="RefSeq"/>
        </authorList>
    </citation>
    <scope>IDENTIFICATION</scope>
</reference>
<dbReference type="InterPro" id="IPR052005">
    <property type="entry name" value="CDF_SLC30A"/>
</dbReference>
<accession>A0ABM0JT86</accession>
<dbReference type="RefSeq" id="XP_005100948.1">
    <property type="nucleotide sequence ID" value="XM_005100891.3"/>
</dbReference>
<evidence type="ECO:0000256" key="11">
    <source>
        <dbReference type="SAM" id="MobiDB-lite"/>
    </source>
</evidence>
<evidence type="ECO:0000259" key="13">
    <source>
        <dbReference type="Pfam" id="PF01545"/>
    </source>
</evidence>
<evidence type="ECO:0000256" key="4">
    <source>
        <dbReference type="ARBA" id="ARBA00022833"/>
    </source>
</evidence>
<keyword evidence="8 12" id="KW-0472">Membrane</keyword>
<keyword evidence="14" id="KW-1185">Reference proteome</keyword>
<feature type="transmembrane region" description="Helical" evidence="12">
    <location>
        <begin position="95"/>
        <end position="119"/>
    </location>
</feature>
<keyword evidence="7" id="KW-0406">Ion transport</keyword>
<dbReference type="Pfam" id="PF01545">
    <property type="entry name" value="Cation_efflux"/>
    <property type="match status" value="1"/>
</dbReference>
<feature type="transmembrane region" description="Helical" evidence="12">
    <location>
        <begin position="269"/>
        <end position="287"/>
    </location>
</feature>
<feature type="transmembrane region" description="Helical" evidence="12">
    <location>
        <begin position="239"/>
        <end position="257"/>
    </location>
</feature>
<feature type="domain" description="Cation efflux protein transmembrane" evidence="13">
    <location>
        <begin position="74"/>
        <end position="293"/>
    </location>
</feature>
<dbReference type="InterPro" id="IPR058533">
    <property type="entry name" value="Cation_efflux_TM"/>
</dbReference>
<keyword evidence="2" id="KW-0813">Transport</keyword>